<dbReference type="InterPro" id="IPR001851">
    <property type="entry name" value="ABC_transp_permease"/>
</dbReference>
<feature type="transmembrane region" description="Helical" evidence="8">
    <location>
        <begin position="180"/>
        <end position="201"/>
    </location>
</feature>
<name>A0AAW8DUY0_9BURK</name>
<dbReference type="AlphaFoldDB" id="A0AAW8DUY0"/>
<comment type="caution">
    <text evidence="9">The sequence shown here is derived from an EMBL/GenBank/DDBJ whole genome shotgun (WGS) entry which is preliminary data.</text>
</comment>
<dbReference type="EMBL" id="JAUSRR010000003">
    <property type="protein sequence ID" value="MDP9923239.1"/>
    <property type="molecule type" value="Genomic_DNA"/>
</dbReference>
<accession>A0AAW8DUY0</accession>
<dbReference type="CDD" id="cd06579">
    <property type="entry name" value="TM_PBP1_transp_AraH_like"/>
    <property type="match status" value="1"/>
</dbReference>
<keyword evidence="4" id="KW-0997">Cell inner membrane</keyword>
<evidence type="ECO:0000256" key="2">
    <source>
        <dbReference type="ARBA" id="ARBA00022448"/>
    </source>
</evidence>
<feature type="transmembrane region" description="Helical" evidence="8">
    <location>
        <begin position="57"/>
        <end position="75"/>
    </location>
</feature>
<evidence type="ECO:0000256" key="3">
    <source>
        <dbReference type="ARBA" id="ARBA00022475"/>
    </source>
</evidence>
<dbReference type="GO" id="GO:0022857">
    <property type="term" value="F:transmembrane transporter activity"/>
    <property type="evidence" value="ECO:0007669"/>
    <property type="project" value="InterPro"/>
</dbReference>
<feature type="transmembrane region" description="Helical" evidence="8">
    <location>
        <begin position="135"/>
        <end position="153"/>
    </location>
</feature>
<evidence type="ECO:0000256" key="7">
    <source>
        <dbReference type="ARBA" id="ARBA00023136"/>
    </source>
</evidence>
<protein>
    <submittedName>
        <fullName evidence="9">Ribose transport system permease protein</fullName>
    </submittedName>
</protein>
<feature type="transmembrane region" description="Helical" evidence="8">
    <location>
        <begin position="277"/>
        <end position="296"/>
    </location>
</feature>
<dbReference type="GO" id="GO:0005886">
    <property type="term" value="C:plasma membrane"/>
    <property type="evidence" value="ECO:0007669"/>
    <property type="project" value="UniProtKB-SubCell"/>
</dbReference>
<keyword evidence="3" id="KW-1003">Cell membrane</keyword>
<comment type="subcellular location">
    <subcellularLocation>
        <location evidence="1">Cell membrane</location>
        <topology evidence="1">Multi-pass membrane protein</topology>
    </subcellularLocation>
</comment>
<sequence>MPELTVPSDAGQGMRELMHRLRRSGSASGALMTLVVLCVAFALLTDNFIEAANLRNVAVQSTILLLIALPMTLIIMTEGLDLSMGAVLTLANVVLAMVAVKTGGVVFALLAALGVGAVFGLMNGTLVARLGIPPFVATLGTLGVAQGLALVVTDGQSVVGIPDAVQVFYSGSLLGVPSPLWMAIAAYLVFHVALYHTRFGAYVFALGGNREALGLAGVRTRLYLVAVYVIGGLMAGLAALLLTARISSGHPTAALGMEFDAIAAVAVGGTSFEKGKGWLLGTLIGVLAVGVLRNGLNLMGVTSAVQVAAIGFLVIFALMFDALRGKQS</sequence>
<dbReference type="Proteomes" id="UP001244295">
    <property type="component" value="Unassembled WGS sequence"/>
</dbReference>
<dbReference type="RefSeq" id="WP_307636762.1">
    <property type="nucleotide sequence ID" value="NZ_JAUSRR010000003.1"/>
</dbReference>
<feature type="transmembrane region" description="Helical" evidence="8">
    <location>
        <begin position="24"/>
        <end position="45"/>
    </location>
</feature>
<dbReference type="PANTHER" id="PTHR32196">
    <property type="entry name" value="ABC TRANSPORTER PERMEASE PROTEIN YPHD-RELATED-RELATED"/>
    <property type="match status" value="1"/>
</dbReference>
<dbReference type="Pfam" id="PF02653">
    <property type="entry name" value="BPD_transp_2"/>
    <property type="match status" value="1"/>
</dbReference>
<organism evidence="9 10">
    <name type="scientific">Variovorax boronicumulans</name>
    <dbReference type="NCBI Taxonomy" id="436515"/>
    <lineage>
        <taxon>Bacteria</taxon>
        <taxon>Pseudomonadati</taxon>
        <taxon>Pseudomonadota</taxon>
        <taxon>Betaproteobacteria</taxon>
        <taxon>Burkholderiales</taxon>
        <taxon>Comamonadaceae</taxon>
        <taxon>Variovorax</taxon>
    </lineage>
</organism>
<gene>
    <name evidence="9" type="ORF">J2W25_002260</name>
</gene>
<evidence type="ECO:0000313" key="9">
    <source>
        <dbReference type="EMBL" id="MDP9923239.1"/>
    </source>
</evidence>
<feature type="transmembrane region" description="Helical" evidence="8">
    <location>
        <begin position="302"/>
        <end position="323"/>
    </location>
</feature>
<dbReference type="PANTHER" id="PTHR32196:SF21">
    <property type="entry name" value="ABC TRANSPORTER PERMEASE PROTEIN YPHD-RELATED"/>
    <property type="match status" value="1"/>
</dbReference>
<reference evidence="9" key="1">
    <citation type="submission" date="2023-07" db="EMBL/GenBank/DDBJ databases">
        <title>Sorghum-associated microbial communities from plants grown in Nebraska, USA.</title>
        <authorList>
            <person name="Schachtman D."/>
        </authorList>
    </citation>
    <scope>NUCLEOTIDE SEQUENCE</scope>
    <source>
        <strain evidence="9">DS2795</strain>
    </source>
</reference>
<evidence type="ECO:0000256" key="6">
    <source>
        <dbReference type="ARBA" id="ARBA00022989"/>
    </source>
</evidence>
<evidence type="ECO:0000256" key="8">
    <source>
        <dbReference type="SAM" id="Phobius"/>
    </source>
</evidence>
<proteinExistence type="predicted"/>
<keyword evidence="7 8" id="KW-0472">Membrane</keyword>
<evidence type="ECO:0000256" key="5">
    <source>
        <dbReference type="ARBA" id="ARBA00022692"/>
    </source>
</evidence>
<feature type="transmembrane region" description="Helical" evidence="8">
    <location>
        <begin position="222"/>
        <end position="246"/>
    </location>
</feature>
<evidence type="ECO:0000313" key="10">
    <source>
        <dbReference type="Proteomes" id="UP001244295"/>
    </source>
</evidence>
<evidence type="ECO:0000256" key="4">
    <source>
        <dbReference type="ARBA" id="ARBA00022519"/>
    </source>
</evidence>
<feature type="transmembrane region" description="Helical" evidence="8">
    <location>
        <begin position="106"/>
        <end position="128"/>
    </location>
</feature>
<keyword evidence="6 8" id="KW-1133">Transmembrane helix</keyword>
<evidence type="ECO:0000256" key="1">
    <source>
        <dbReference type="ARBA" id="ARBA00004651"/>
    </source>
</evidence>
<keyword evidence="2" id="KW-0813">Transport</keyword>
<keyword evidence="5 8" id="KW-0812">Transmembrane</keyword>